<evidence type="ECO:0000313" key="5">
    <source>
        <dbReference type="Proteomes" id="UP001214250"/>
    </source>
</evidence>
<dbReference type="SMART" id="SM00411">
    <property type="entry name" value="BHL"/>
    <property type="match status" value="1"/>
</dbReference>
<gene>
    <name evidence="4" type="ORF">PQO03_19670</name>
</gene>
<evidence type="ECO:0000256" key="1">
    <source>
        <dbReference type="ARBA" id="ARBA00010529"/>
    </source>
</evidence>
<dbReference type="InterPro" id="IPR010992">
    <property type="entry name" value="IHF-like_DNA-bd_dom_sf"/>
</dbReference>
<dbReference type="CDD" id="cd13836">
    <property type="entry name" value="IHF_B"/>
    <property type="match status" value="1"/>
</dbReference>
<name>A0ABY7VVE6_9BACT</name>
<dbReference type="PANTHER" id="PTHR33175">
    <property type="entry name" value="DNA-BINDING PROTEIN HU"/>
    <property type="match status" value="1"/>
</dbReference>
<evidence type="ECO:0000256" key="2">
    <source>
        <dbReference type="ARBA" id="ARBA00023125"/>
    </source>
</evidence>
<protein>
    <submittedName>
        <fullName evidence="4">Integration host factor subunit beta</fullName>
    </submittedName>
</protein>
<dbReference type="SUPFAM" id="SSF47729">
    <property type="entry name" value="IHF-like DNA-binding proteins"/>
    <property type="match status" value="1"/>
</dbReference>
<dbReference type="EMBL" id="CP117812">
    <property type="protein sequence ID" value="WDE98042.1"/>
    <property type="molecule type" value="Genomic_DNA"/>
</dbReference>
<reference evidence="4 5" key="1">
    <citation type="submission" date="2023-02" db="EMBL/GenBank/DDBJ databases">
        <title>Genome sequence of Lentisphaera profundi SAORIC-696.</title>
        <authorList>
            <person name="Kim e."/>
            <person name="Cho J.-C."/>
            <person name="Choi A."/>
            <person name="Kang I."/>
        </authorList>
    </citation>
    <scope>NUCLEOTIDE SEQUENCE [LARGE SCALE GENOMIC DNA]</scope>
    <source>
        <strain evidence="4 5">SAORIC-696</strain>
    </source>
</reference>
<comment type="similarity">
    <text evidence="1 3">Belongs to the bacterial histone-like protein family.</text>
</comment>
<dbReference type="RefSeq" id="WP_007280120.1">
    <property type="nucleotide sequence ID" value="NZ_CP117812.1"/>
</dbReference>
<accession>A0ABY7VVE6</accession>
<proteinExistence type="inferred from homology"/>
<evidence type="ECO:0000313" key="4">
    <source>
        <dbReference type="EMBL" id="WDE98042.1"/>
    </source>
</evidence>
<dbReference type="Proteomes" id="UP001214250">
    <property type="component" value="Chromosome 2"/>
</dbReference>
<sequence length="100" mass="11506">MTKRDLVVRIADESKLNQQEVMNVVQKTLDYITNELAAGRNVELRNFGVFELKVRKQRIGRNPNKPENEVPIPERVVVKFKSGKVMKEKVSTISPEDIEV</sequence>
<organism evidence="4 5">
    <name type="scientific">Lentisphaera profundi</name>
    <dbReference type="NCBI Taxonomy" id="1658616"/>
    <lineage>
        <taxon>Bacteria</taxon>
        <taxon>Pseudomonadati</taxon>
        <taxon>Lentisphaerota</taxon>
        <taxon>Lentisphaeria</taxon>
        <taxon>Lentisphaerales</taxon>
        <taxon>Lentisphaeraceae</taxon>
        <taxon>Lentisphaera</taxon>
    </lineage>
</organism>
<dbReference type="PANTHER" id="PTHR33175:SF2">
    <property type="entry name" value="INTEGRATION HOST FACTOR SUBUNIT ALPHA"/>
    <property type="match status" value="1"/>
</dbReference>
<dbReference type="Pfam" id="PF00216">
    <property type="entry name" value="Bac_DNA_binding"/>
    <property type="match status" value="1"/>
</dbReference>
<keyword evidence="5" id="KW-1185">Reference proteome</keyword>
<keyword evidence="2" id="KW-0238">DNA-binding</keyword>
<dbReference type="Gene3D" id="4.10.520.10">
    <property type="entry name" value="IHF-like DNA-binding proteins"/>
    <property type="match status" value="1"/>
</dbReference>
<dbReference type="PRINTS" id="PR01727">
    <property type="entry name" value="DNABINDINGHU"/>
</dbReference>
<evidence type="ECO:0000256" key="3">
    <source>
        <dbReference type="RuleBase" id="RU003939"/>
    </source>
</evidence>
<dbReference type="InterPro" id="IPR000119">
    <property type="entry name" value="Hist_DNA-bd"/>
</dbReference>